<dbReference type="SMART" id="SM00852">
    <property type="entry name" value="MoCF_biosynth"/>
    <property type="match status" value="1"/>
</dbReference>
<dbReference type="Pfam" id="PF02464">
    <property type="entry name" value="CinA"/>
    <property type="match status" value="1"/>
</dbReference>
<sequence length="408" mass="42460">MRVEILTVGDELLLGSVVNSNAARLGRWLTEAGCQVTRATVVGDDVTAISAALREALRRADAVVITGGLGPTADDRTREALAAVAGVPLARDAGAEKELRAWYERHHQDVPGFALRQADLPAGAAPLPNPVGSAPGIRLLVDGVRVYALPGVPAEADAMFTAHVLPELRAGNPPAVRTLRTALLPEPLVAARLAPLEAEVPIGYLPQAGEVHVRLTAPSEERLLAVETRARELLGDVVYGTDADSLDVVVHRLLAARGATVATAESLTGGLTAGTLTDMPGASSTFRGAVVAYATELKAELLGVDRTLLDQSGAVHPEVARQMAVGVRDRLGTTYGIATTGVAGPDPQDGQPVGTVYIAVAGPAGTRVAAPRTGTDRATIRRVTVVAALDLLRRVLLDLPSEEGEETW</sequence>
<dbReference type="CDD" id="cd00885">
    <property type="entry name" value="cinA"/>
    <property type="match status" value="1"/>
</dbReference>
<dbReference type="SUPFAM" id="SSF142433">
    <property type="entry name" value="CinA-like"/>
    <property type="match status" value="1"/>
</dbReference>
<dbReference type="InterPro" id="IPR036653">
    <property type="entry name" value="CinA-like_C"/>
</dbReference>
<dbReference type="InterPro" id="IPR001453">
    <property type="entry name" value="MoaB/Mog_dom"/>
</dbReference>
<gene>
    <name evidence="3" type="ORF">LI90_1381</name>
</gene>
<keyword evidence="4" id="KW-1185">Reference proteome</keyword>
<dbReference type="Proteomes" id="UP000070188">
    <property type="component" value="Unassembled WGS sequence"/>
</dbReference>
<dbReference type="InterPro" id="IPR036425">
    <property type="entry name" value="MoaB/Mog-like_dom_sf"/>
</dbReference>
<evidence type="ECO:0000256" key="1">
    <source>
        <dbReference type="HAMAP-Rule" id="MF_00226"/>
    </source>
</evidence>
<evidence type="ECO:0000313" key="3">
    <source>
        <dbReference type="EMBL" id="KWW99742.1"/>
    </source>
</evidence>
<dbReference type="Pfam" id="PF00994">
    <property type="entry name" value="MoCF_biosynth"/>
    <property type="match status" value="1"/>
</dbReference>
<dbReference type="Gene3D" id="3.90.950.20">
    <property type="entry name" value="CinA-like"/>
    <property type="match status" value="1"/>
</dbReference>
<dbReference type="EMBL" id="LAXD01000001">
    <property type="protein sequence ID" value="KWW99742.1"/>
    <property type="molecule type" value="Genomic_DNA"/>
</dbReference>
<dbReference type="STRING" id="1469144.LI90_1381"/>
<evidence type="ECO:0000313" key="4">
    <source>
        <dbReference type="Proteomes" id="UP000070188"/>
    </source>
</evidence>
<feature type="domain" description="MoaB/Mog" evidence="2">
    <location>
        <begin position="4"/>
        <end position="170"/>
    </location>
</feature>
<dbReference type="NCBIfam" id="TIGR00199">
    <property type="entry name" value="PncC_domain"/>
    <property type="match status" value="1"/>
</dbReference>
<dbReference type="OrthoDB" id="1253990at2"/>
<dbReference type="InterPro" id="IPR008136">
    <property type="entry name" value="CinA_C"/>
</dbReference>
<dbReference type="PANTHER" id="PTHR13939:SF0">
    <property type="entry name" value="NMN AMIDOHYDROLASE-LIKE PROTEIN YFAY"/>
    <property type="match status" value="1"/>
</dbReference>
<dbReference type="Gene3D" id="3.30.70.2860">
    <property type="match status" value="1"/>
</dbReference>
<dbReference type="InterPro" id="IPR008135">
    <property type="entry name" value="Competence-induced_CinA"/>
</dbReference>
<name>A0A132MPG9_9ACTN</name>
<reference evidence="4" key="1">
    <citation type="submission" date="2015-04" db="EMBL/GenBank/DDBJ databases">
        <title>Physiological reanalysis, assessment of diazotrophy, and genome sequences of multiple isolates of Streptomyces thermoautotrophicus.</title>
        <authorList>
            <person name="MacKellar D.C."/>
            <person name="Lieber L."/>
            <person name="Norman J."/>
            <person name="Bolger A."/>
            <person name="Tobin C."/>
            <person name="Murray J.W."/>
            <person name="Chang R."/>
            <person name="Ford T."/>
            <person name="Nguyen P.Q."/>
            <person name="Woodward J."/>
            <person name="Permingeat H."/>
            <person name="Joshi N.S."/>
            <person name="Silver P.A."/>
            <person name="Usadel B."/>
            <person name="Rutherford A.W."/>
            <person name="Friesen M."/>
            <person name="Prell J."/>
        </authorList>
    </citation>
    <scope>NUCLEOTIDE SEQUENCE [LARGE SCALE GENOMIC DNA]</scope>
    <source>
        <strain evidence="4">H1</strain>
    </source>
</reference>
<dbReference type="PATRIC" id="fig|1469144.10.peg.1519"/>
<dbReference type="PANTHER" id="PTHR13939">
    <property type="entry name" value="NICOTINAMIDE-NUCLEOTIDE AMIDOHYDROLASE PNCC"/>
    <property type="match status" value="1"/>
</dbReference>
<dbReference type="AlphaFoldDB" id="A0A132MPG9"/>
<proteinExistence type="inferred from homology"/>
<evidence type="ECO:0000259" key="2">
    <source>
        <dbReference type="SMART" id="SM00852"/>
    </source>
</evidence>
<dbReference type="NCBIfam" id="TIGR00177">
    <property type="entry name" value="molyb_syn"/>
    <property type="match status" value="1"/>
</dbReference>
<comment type="similarity">
    <text evidence="1">Belongs to the CinA family.</text>
</comment>
<accession>A0A132MPG9</accession>
<dbReference type="SUPFAM" id="SSF53218">
    <property type="entry name" value="Molybdenum cofactor biosynthesis proteins"/>
    <property type="match status" value="1"/>
</dbReference>
<dbReference type="HAMAP" id="MF_00226_B">
    <property type="entry name" value="CinA_B"/>
    <property type="match status" value="1"/>
</dbReference>
<protein>
    <recommendedName>
        <fullName evidence="1">CinA-like protein</fullName>
    </recommendedName>
</protein>
<dbReference type="NCBIfam" id="TIGR00200">
    <property type="entry name" value="cinA_nterm"/>
    <property type="match status" value="1"/>
</dbReference>
<dbReference type="PIRSF" id="PIRSF006728">
    <property type="entry name" value="CinA"/>
    <property type="match status" value="1"/>
</dbReference>
<dbReference type="Gene3D" id="3.40.980.10">
    <property type="entry name" value="MoaB/Mog-like domain"/>
    <property type="match status" value="1"/>
</dbReference>
<organism evidence="3 4">
    <name type="scientific">Carbonactinospora thermoautotrophica</name>
    <dbReference type="NCBI Taxonomy" id="1469144"/>
    <lineage>
        <taxon>Bacteria</taxon>
        <taxon>Bacillati</taxon>
        <taxon>Actinomycetota</taxon>
        <taxon>Actinomycetes</taxon>
        <taxon>Kitasatosporales</taxon>
        <taxon>Carbonactinosporaceae</taxon>
        <taxon>Carbonactinospora</taxon>
    </lineage>
</organism>
<comment type="caution">
    <text evidence="3">The sequence shown here is derived from an EMBL/GenBank/DDBJ whole genome shotgun (WGS) entry which is preliminary data.</text>
</comment>
<dbReference type="RefSeq" id="WP_066885591.1">
    <property type="nucleotide sequence ID" value="NZ_LAXD01000001.1"/>
</dbReference>
<dbReference type="InterPro" id="IPR050101">
    <property type="entry name" value="CinA"/>
</dbReference>